<dbReference type="Gene3D" id="3.30.565.10">
    <property type="entry name" value="Histidine kinase-like ATPase, C-terminal domain"/>
    <property type="match status" value="1"/>
</dbReference>
<evidence type="ECO:0000256" key="2">
    <source>
        <dbReference type="ARBA" id="ARBA00012438"/>
    </source>
</evidence>
<dbReference type="PANTHER" id="PTHR24421">
    <property type="entry name" value="NITRATE/NITRITE SENSOR PROTEIN NARX-RELATED"/>
    <property type="match status" value="1"/>
</dbReference>
<evidence type="ECO:0000313" key="13">
    <source>
        <dbReference type="EMBL" id="GAA1876891.1"/>
    </source>
</evidence>
<keyword evidence="7" id="KW-0067">ATP-binding</keyword>
<keyword evidence="8" id="KW-0902">Two-component regulatory system</keyword>
<evidence type="ECO:0000256" key="5">
    <source>
        <dbReference type="ARBA" id="ARBA00022741"/>
    </source>
</evidence>
<organism evidence="13 14">
    <name type="scientific">Pseudonocardia ailaonensis</name>
    <dbReference type="NCBI Taxonomy" id="367279"/>
    <lineage>
        <taxon>Bacteria</taxon>
        <taxon>Bacillati</taxon>
        <taxon>Actinomycetota</taxon>
        <taxon>Actinomycetes</taxon>
        <taxon>Pseudonocardiales</taxon>
        <taxon>Pseudonocardiaceae</taxon>
        <taxon>Pseudonocardia</taxon>
    </lineage>
</organism>
<feature type="transmembrane region" description="Helical" evidence="10">
    <location>
        <begin position="105"/>
        <end position="125"/>
    </location>
</feature>
<dbReference type="Pfam" id="PF07730">
    <property type="entry name" value="HisKA_3"/>
    <property type="match status" value="1"/>
</dbReference>
<evidence type="ECO:0000256" key="4">
    <source>
        <dbReference type="ARBA" id="ARBA00022679"/>
    </source>
</evidence>
<dbReference type="RefSeq" id="WP_344426797.1">
    <property type="nucleotide sequence ID" value="NZ_BAAAQK010000028.1"/>
</dbReference>
<reference evidence="13 14" key="1">
    <citation type="journal article" date="2019" name="Int. J. Syst. Evol. Microbiol.">
        <title>The Global Catalogue of Microorganisms (GCM) 10K type strain sequencing project: providing services to taxonomists for standard genome sequencing and annotation.</title>
        <authorList>
            <consortium name="The Broad Institute Genomics Platform"/>
            <consortium name="The Broad Institute Genome Sequencing Center for Infectious Disease"/>
            <person name="Wu L."/>
            <person name="Ma J."/>
        </authorList>
    </citation>
    <scope>NUCLEOTIDE SEQUENCE [LARGE SCALE GENOMIC DNA]</scope>
    <source>
        <strain evidence="13 14">JCM 16009</strain>
    </source>
</reference>
<dbReference type="Proteomes" id="UP001500449">
    <property type="component" value="Unassembled WGS sequence"/>
</dbReference>
<evidence type="ECO:0000313" key="14">
    <source>
        <dbReference type="Proteomes" id="UP001500449"/>
    </source>
</evidence>
<dbReference type="EMBL" id="BAAAQK010000028">
    <property type="protein sequence ID" value="GAA1876891.1"/>
    <property type="molecule type" value="Genomic_DNA"/>
</dbReference>
<protein>
    <recommendedName>
        <fullName evidence="2">histidine kinase</fullName>
        <ecNumber evidence="2">2.7.13.3</ecNumber>
    </recommendedName>
</protein>
<feature type="transmembrane region" description="Helical" evidence="10">
    <location>
        <begin position="154"/>
        <end position="173"/>
    </location>
</feature>
<keyword evidence="3" id="KW-0597">Phosphoprotein</keyword>
<keyword evidence="9" id="KW-0175">Coiled coil</keyword>
<comment type="caution">
    <text evidence="13">The sequence shown here is derived from an EMBL/GenBank/DDBJ whole genome shotgun (WGS) entry which is preliminary data.</text>
</comment>
<feature type="domain" description="Signal transduction histidine kinase subgroup 3 dimerisation and phosphoacceptor" evidence="12">
    <location>
        <begin position="204"/>
        <end position="270"/>
    </location>
</feature>
<evidence type="ECO:0000256" key="9">
    <source>
        <dbReference type="SAM" id="Coils"/>
    </source>
</evidence>
<dbReference type="GO" id="GO:0016301">
    <property type="term" value="F:kinase activity"/>
    <property type="evidence" value="ECO:0007669"/>
    <property type="project" value="UniProtKB-KW"/>
</dbReference>
<keyword evidence="10" id="KW-0472">Membrane</keyword>
<dbReference type="InterPro" id="IPR011712">
    <property type="entry name" value="Sig_transdc_His_kin_sub3_dim/P"/>
</dbReference>
<dbReference type="Gene3D" id="1.20.5.1930">
    <property type="match status" value="1"/>
</dbReference>
<keyword evidence="14" id="KW-1185">Reference proteome</keyword>
<keyword evidence="10" id="KW-0812">Transmembrane</keyword>
<evidence type="ECO:0000259" key="12">
    <source>
        <dbReference type="Pfam" id="PF07730"/>
    </source>
</evidence>
<dbReference type="CDD" id="cd16917">
    <property type="entry name" value="HATPase_UhpB-NarQ-NarX-like"/>
    <property type="match status" value="1"/>
</dbReference>
<keyword evidence="4" id="KW-0808">Transferase</keyword>
<dbReference type="InterPro" id="IPR003594">
    <property type="entry name" value="HATPase_dom"/>
</dbReference>
<evidence type="ECO:0000256" key="3">
    <source>
        <dbReference type="ARBA" id="ARBA00022553"/>
    </source>
</evidence>
<evidence type="ECO:0000259" key="11">
    <source>
        <dbReference type="Pfam" id="PF02518"/>
    </source>
</evidence>
<evidence type="ECO:0000256" key="7">
    <source>
        <dbReference type="ARBA" id="ARBA00022840"/>
    </source>
</evidence>
<dbReference type="InterPro" id="IPR050482">
    <property type="entry name" value="Sensor_HK_TwoCompSys"/>
</dbReference>
<name>A0ABN2NNE4_9PSEU</name>
<evidence type="ECO:0000256" key="6">
    <source>
        <dbReference type="ARBA" id="ARBA00022777"/>
    </source>
</evidence>
<keyword evidence="6 13" id="KW-0418">Kinase</keyword>
<dbReference type="EC" id="2.7.13.3" evidence="2"/>
<dbReference type="PANTHER" id="PTHR24421:SF10">
    <property type="entry name" value="NITRATE_NITRITE SENSOR PROTEIN NARQ"/>
    <property type="match status" value="1"/>
</dbReference>
<feature type="transmembrane region" description="Helical" evidence="10">
    <location>
        <begin position="132"/>
        <end position="148"/>
    </location>
</feature>
<feature type="transmembrane region" description="Helical" evidence="10">
    <location>
        <begin position="71"/>
        <end position="93"/>
    </location>
</feature>
<accession>A0ABN2NNE4</accession>
<dbReference type="Pfam" id="PF02518">
    <property type="entry name" value="HATPase_c"/>
    <property type="match status" value="1"/>
</dbReference>
<dbReference type="InterPro" id="IPR036890">
    <property type="entry name" value="HATPase_C_sf"/>
</dbReference>
<evidence type="ECO:0000256" key="1">
    <source>
        <dbReference type="ARBA" id="ARBA00000085"/>
    </source>
</evidence>
<dbReference type="SUPFAM" id="SSF55874">
    <property type="entry name" value="ATPase domain of HSP90 chaperone/DNA topoisomerase II/histidine kinase"/>
    <property type="match status" value="1"/>
</dbReference>
<sequence>MHPTFVGSGEVGDPAGWPWPRLWPDRYARAFLILTALLFVALDVLGAVLGGRTTGALGPFAGLALQLVADLSLLVVLRIPYVVVGFLTAGALADVIAPGLFVPTLVVNGSLGLLAPTGVAIFVLVQIRNRRLTWVFVAVLTLLAVRVWDPGWDTVPLGLLGTAVTALAGRHLAARRRILDDLRERAERTDREQRLLADRARAEERARLASEMHDVVTHRVTLMVLQAGALEVTGPEISTETAREAARTLRESGMVALDELRELVRVLHTPEPVGASPRVGPGGGEPDLRALVAASAAAGMAVELDGDDLPEGAVGRTAHRVVQEALTNAHKHAPGSVVRIRVRCGEDLVVSVRNSAPDAPLDGELAASGSGTGLRGLHERVSITGGTLEAGPRADGGFEVRAVLPGAR</sequence>
<gene>
    <name evidence="13" type="ORF">GCM10009836_67850</name>
</gene>
<feature type="coiled-coil region" evidence="9">
    <location>
        <begin position="172"/>
        <end position="199"/>
    </location>
</feature>
<keyword evidence="10" id="KW-1133">Transmembrane helix</keyword>
<keyword evidence="5" id="KW-0547">Nucleotide-binding</keyword>
<evidence type="ECO:0000256" key="10">
    <source>
        <dbReference type="SAM" id="Phobius"/>
    </source>
</evidence>
<feature type="transmembrane region" description="Helical" evidence="10">
    <location>
        <begin position="27"/>
        <end position="50"/>
    </location>
</feature>
<comment type="catalytic activity">
    <reaction evidence="1">
        <text>ATP + protein L-histidine = ADP + protein N-phospho-L-histidine.</text>
        <dbReference type="EC" id="2.7.13.3"/>
    </reaction>
</comment>
<evidence type="ECO:0000256" key="8">
    <source>
        <dbReference type="ARBA" id="ARBA00023012"/>
    </source>
</evidence>
<proteinExistence type="predicted"/>
<feature type="domain" description="Histidine kinase/HSP90-like ATPase" evidence="11">
    <location>
        <begin position="316"/>
        <end position="405"/>
    </location>
</feature>